<dbReference type="Pfam" id="PF01614">
    <property type="entry name" value="IclR_C"/>
    <property type="match status" value="1"/>
</dbReference>
<dbReference type="AlphaFoldDB" id="M9R947"/>
<dbReference type="InterPro" id="IPR005471">
    <property type="entry name" value="Tscrpt_reg_IclR_N"/>
</dbReference>
<dbReference type="Proteomes" id="UP000005307">
    <property type="component" value="Chromosome"/>
</dbReference>
<dbReference type="EMBL" id="CP003740">
    <property type="protein sequence ID" value="AGI68737.1"/>
    <property type="molecule type" value="Genomic_DNA"/>
</dbReference>
<dbReference type="RefSeq" id="WP_015500716.1">
    <property type="nucleotide sequence ID" value="NC_020911.1"/>
</dbReference>
<evidence type="ECO:0000259" key="4">
    <source>
        <dbReference type="PROSITE" id="PS51077"/>
    </source>
</evidence>
<dbReference type="GO" id="GO:0003677">
    <property type="term" value="F:DNA binding"/>
    <property type="evidence" value="ECO:0007669"/>
    <property type="project" value="UniProtKB-KW"/>
</dbReference>
<proteinExistence type="predicted"/>
<organism evidence="6 7">
    <name type="scientific">Octadecabacter antarcticus 307</name>
    <dbReference type="NCBI Taxonomy" id="391626"/>
    <lineage>
        <taxon>Bacteria</taxon>
        <taxon>Pseudomonadati</taxon>
        <taxon>Pseudomonadota</taxon>
        <taxon>Alphaproteobacteria</taxon>
        <taxon>Rhodobacterales</taxon>
        <taxon>Roseobacteraceae</taxon>
        <taxon>Octadecabacter</taxon>
    </lineage>
</organism>
<evidence type="ECO:0000256" key="1">
    <source>
        <dbReference type="ARBA" id="ARBA00023015"/>
    </source>
</evidence>
<evidence type="ECO:0000313" key="6">
    <source>
        <dbReference type="EMBL" id="AGI68737.1"/>
    </source>
</evidence>
<dbReference type="InterPro" id="IPR036390">
    <property type="entry name" value="WH_DNA-bd_sf"/>
</dbReference>
<dbReference type="GO" id="GO:0045892">
    <property type="term" value="P:negative regulation of DNA-templated transcription"/>
    <property type="evidence" value="ECO:0007669"/>
    <property type="project" value="TreeGrafter"/>
</dbReference>
<keyword evidence="2" id="KW-0238">DNA-binding</keyword>
<reference evidence="6 7" key="1">
    <citation type="journal article" date="2013" name="PLoS ONE">
        <title>Poles Apart: Arctic and Antarctic Octadecabacter strains Share High Genome Plasticity and a New Type of Xanthorhodopsin.</title>
        <authorList>
            <person name="Vollmers J."/>
            <person name="Voget S."/>
            <person name="Dietrich S."/>
            <person name="Gollnow K."/>
            <person name="Smits M."/>
            <person name="Meyer K."/>
            <person name="Brinkhoff T."/>
            <person name="Simon M."/>
            <person name="Daniel R."/>
        </authorList>
    </citation>
    <scope>NUCLEOTIDE SEQUENCE [LARGE SCALE GENOMIC DNA]</scope>
    <source>
        <strain evidence="6 7">307</strain>
    </source>
</reference>
<accession>M9R947</accession>
<feature type="domain" description="HTH iclR-type" evidence="4">
    <location>
        <begin position="2"/>
        <end position="64"/>
    </location>
</feature>
<feature type="domain" description="IclR-ED" evidence="5">
    <location>
        <begin position="65"/>
        <end position="250"/>
    </location>
</feature>
<dbReference type="InterPro" id="IPR014757">
    <property type="entry name" value="Tscrpt_reg_IclR_C"/>
</dbReference>
<dbReference type="STRING" id="391626.OAN307_c32150"/>
<dbReference type="Pfam" id="PF09339">
    <property type="entry name" value="HTH_IclR"/>
    <property type="match status" value="1"/>
</dbReference>
<dbReference type="GO" id="GO:0003700">
    <property type="term" value="F:DNA-binding transcription factor activity"/>
    <property type="evidence" value="ECO:0007669"/>
    <property type="project" value="TreeGrafter"/>
</dbReference>
<protein>
    <submittedName>
        <fullName evidence="6">IclR family transcriptional regulator</fullName>
    </submittedName>
</protein>
<dbReference type="SUPFAM" id="SSF46785">
    <property type="entry name" value="Winged helix' DNA-binding domain"/>
    <property type="match status" value="1"/>
</dbReference>
<evidence type="ECO:0000256" key="3">
    <source>
        <dbReference type="ARBA" id="ARBA00023163"/>
    </source>
</evidence>
<sequence length="252" mass="27073">MVKSASRAIDILETLAADPQGLSHANLADRLAIPRSSLTGLLDVLVARNFVEWDPATRHYFVGFAALRLGQSYLGRLDLVQCARPLLAQLSEEIGEACALTVRRKNMILVVAKIDDPNPYRPSLSLQLGHSGPLYASASGKAMLATEGGSAIAAYLTALDTMPTDPERKLDAQALRQDLETVMDTGFGWSRGEMFENIVAVGVAIRGSSEEVIAGISVSLPQERNTPELLMKIKLALKICAQSLSVKMGAEV</sequence>
<evidence type="ECO:0000256" key="2">
    <source>
        <dbReference type="ARBA" id="ARBA00023125"/>
    </source>
</evidence>
<dbReference type="InterPro" id="IPR029016">
    <property type="entry name" value="GAF-like_dom_sf"/>
</dbReference>
<evidence type="ECO:0000313" key="7">
    <source>
        <dbReference type="Proteomes" id="UP000005307"/>
    </source>
</evidence>
<dbReference type="SMART" id="SM00346">
    <property type="entry name" value="HTH_ICLR"/>
    <property type="match status" value="1"/>
</dbReference>
<evidence type="ECO:0000259" key="5">
    <source>
        <dbReference type="PROSITE" id="PS51078"/>
    </source>
</evidence>
<keyword evidence="7" id="KW-1185">Reference proteome</keyword>
<dbReference type="KEGG" id="oat:OAN307_c32150"/>
<dbReference type="InterPro" id="IPR036388">
    <property type="entry name" value="WH-like_DNA-bd_sf"/>
</dbReference>
<dbReference type="FunFam" id="1.10.10.10:FF:000056">
    <property type="entry name" value="IclR family transcriptional regulator"/>
    <property type="match status" value="1"/>
</dbReference>
<gene>
    <name evidence="6" type="ORF">OAN307_c32150</name>
</gene>
<dbReference type="SUPFAM" id="SSF55781">
    <property type="entry name" value="GAF domain-like"/>
    <property type="match status" value="1"/>
</dbReference>
<dbReference type="InterPro" id="IPR050707">
    <property type="entry name" value="HTH_MetabolicPath_Reg"/>
</dbReference>
<dbReference type="PANTHER" id="PTHR30136">
    <property type="entry name" value="HELIX-TURN-HELIX TRANSCRIPTIONAL REGULATOR, ICLR FAMILY"/>
    <property type="match status" value="1"/>
</dbReference>
<keyword evidence="1" id="KW-0805">Transcription regulation</keyword>
<dbReference type="PROSITE" id="PS51077">
    <property type="entry name" value="HTH_ICLR"/>
    <property type="match status" value="1"/>
</dbReference>
<dbReference type="eggNOG" id="COG1414">
    <property type="taxonomic scope" value="Bacteria"/>
</dbReference>
<dbReference type="PANTHER" id="PTHR30136:SF35">
    <property type="entry name" value="HTH-TYPE TRANSCRIPTIONAL REGULATOR RV1719"/>
    <property type="match status" value="1"/>
</dbReference>
<dbReference type="OrthoDB" id="9807558at2"/>
<name>M9R947_9RHOB</name>
<dbReference type="PROSITE" id="PS51078">
    <property type="entry name" value="ICLR_ED"/>
    <property type="match status" value="1"/>
</dbReference>
<keyword evidence="3" id="KW-0804">Transcription</keyword>
<dbReference type="HOGENOM" id="CLU_062618_4_3_5"/>
<dbReference type="Gene3D" id="3.30.450.40">
    <property type="match status" value="1"/>
</dbReference>
<dbReference type="Gene3D" id="1.10.10.10">
    <property type="entry name" value="Winged helix-like DNA-binding domain superfamily/Winged helix DNA-binding domain"/>
    <property type="match status" value="1"/>
</dbReference>